<keyword evidence="4" id="KW-0408">Iron</keyword>
<dbReference type="PANTHER" id="PTHR46696:SF1">
    <property type="entry name" value="CYTOCHROME P450 YJIB-RELATED"/>
    <property type="match status" value="1"/>
</dbReference>
<reference evidence="5 6" key="1">
    <citation type="submission" date="2019-12" db="EMBL/GenBank/DDBJ databases">
        <title>Full genome sequence of a Bacillus safensis strain isolated from commercially available natto in Indonesia.</title>
        <authorList>
            <person name="Yoshida M."/>
            <person name="Uomi M."/>
            <person name="Waturangi D."/>
            <person name="Ekaputri J.J."/>
            <person name="Setiamarga D.H.E."/>
        </authorList>
    </citation>
    <scope>NUCLEOTIDE SEQUENCE [LARGE SCALE GENOMIC DNA]</scope>
    <source>
        <strain evidence="5 6">IDN1</strain>
    </source>
</reference>
<accession>A0A5S9MAT7</accession>
<dbReference type="InterPro" id="IPR036396">
    <property type="entry name" value="Cyt_P450_sf"/>
</dbReference>
<keyword evidence="4" id="KW-0479">Metal-binding</keyword>
<proteinExistence type="inferred from homology"/>
<dbReference type="Pfam" id="PF00067">
    <property type="entry name" value="p450"/>
    <property type="match status" value="1"/>
</dbReference>
<evidence type="ECO:0008006" key="7">
    <source>
        <dbReference type="Google" id="ProtNLM"/>
    </source>
</evidence>
<evidence type="ECO:0000256" key="2">
    <source>
        <dbReference type="ARBA" id="ARBA00022617"/>
    </source>
</evidence>
<evidence type="ECO:0000313" key="5">
    <source>
        <dbReference type="EMBL" id="BBP90011.1"/>
    </source>
</evidence>
<dbReference type="PROSITE" id="PS00086">
    <property type="entry name" value="CYTOCHROME_P450"/>
    <property type="match status" value="1"/>
</dbReference>
<dbReference type="GO" id="GO:0005506">
    <property type="term" value="F:iron ion binding"/>
    <property type="evidence" value="ECO:0007669"/>
    <property type="project" value="InterPro"/>
</dbReference>
<evidence type="ECO:0000256" key="3">
    <source>
        <dbReference type="ARBA" id="ARBA00023033"/>
    </source>
</evidence>
<sequence length="199" mass="22335">MAFCILLLVAGNETTTNLITNAVRLLTEQPHIAESVRQDPSLIPQLTEETLRYYPPVQAIGRIAAEDVEIAGAHIEKKGDYLISWVASANRDEQKFEDPDTFRLDRKSNPHMSFGFGIHFCLGAPLARLESNIALDVLLHTFQDITCVAEQLKPIQSTFVFGVKRISCTCHPFLKVPFSGAFFSFSSIHHLFLTFLLRT</sequence>
<keyword evidence="4" id="KW-0560">Oxidoreductase</keyword>
<dbReference type="GO" id="GO:0004497">
    <property type="term" value="F:monooxygenase activity"/>
    <property type="evidence" value="ECO:0007669"/>
    <property type="project" value="UniProtKB-KW"/>
</dbReference>
<dbReference type="PANTHER" id="PTHR46696">
    <property type="entry name" value="P450, PUTATIVE (EUROFUNG)-RELATED"/>
    <property type="match status" value="1"/>
</dbReference>
<dbReference type="GO" id="GO:0016705">
    <property type="term" value="F:oxidoreductase activity, acting on paired donors, with incorporation or reduction of molecular oxygen"/>
    <property type="evidence" value="ECO:0007669"/>
    <property type="project" value="InterPro"/>
</dbReference>
<dbReference type="PRINTS" id="PR00359">
    <property type="entry name" value="BP450"/>
</dbReference>
<dbReference type="PRINTS" id="PR00385">
    <property type="entry name" value="P450"/>
</dbReference>
<organism evidence="5 6">
    <name type="scientific">Bacillus safensis</name>
    <dbReference type="NCBI Taxonomy" id="561879"/>
    <lineage>
        <taxon>Bacteria</taxon>
        <taxon>Bacillati</taxon>
        <taxon>Bacillota</taxon>
        <taxon>Bacilli</taxon>
        <taxon>Bacillales</taxon>
        <taxon>Bacillaceae</taxon>
        <taxon>Bacillus</taxon>
    </lineage>
</organism>
<evidence type="ECO:0000313" key="6">
    <source>
        <dbReference type="Proteomes" id="UP000464658"/>
    </source>
</evidence>
<gene>
    <name evidence="5" type="ORF">BsIDN1_36290</name>
</gene>
<comment type="similarity">
    <text evidence="1 4">Belongs to the cytochrome P450 family.</text>
</comment>
<protein>
    <recommendedName>
        <fullName evidence="7">Cytochrome P450</fullName>
    </recommendedName>
</protein>
<dbReference type="AlphaFoldDB" id="A0A5S9MAT7"/>
<dbReference type="Proteomes" id="UP000464658">
    <property type="component" value="Chromosome"/>
</dbReference>
<dbReference type="EMBL" id="AP021906">
    <property type="protein sequence ID" value="BBP90011.1"/>
    <property type="molecule type" value="Genomic_DNA"/>
</dbReference>
<evidence type="ECO:0000256" key="1">
    <source>
        <dbReference type="ARBA" id="ARBA00010617"/>
    </source>
</evidence>
<dbReference type="SUPFAM" id="SSF48264">
    <property type="entry name" value="Cytochrome P450"/>
    <property type="match status" value="1"/>
</dbReference>
<name>A0A5S9MAT7_BACIA</name>
<keyword evidence="2 4" id="KW-0349">Heme</keyword>
<keyword evidence="3 4" id="KW-0503">Monooxygenase</keyword>
<dbReference type="InterPro" id="IPR002397">
    <property type="entry name" value="Cyt_P450_B"/>
</dbReference>
<dbReference type="GO" id="GO:0020037">
    <property type="term" value="F:heme binding"/>
    <property type="evidence" value="ECO:0007669"/>
    <property type="project" value="InterPro"/>
</dbReference>
<dbReference type="InterPro" id="IPR017972">
    <property type="entry name" value="Cyt_P450_CS"/>
</dbReference>
<evidence type="ECO:0000256" key="4">
    <source>
        <dbReference type="RuleBase" id="RU000461"/>
    </source>
</evidence>
<dbReference type="Gene3D" id="1.10.630.10">
    <property type="entry name" value="Cytochrome P450"/>
    <property type="match status" value="1"/>
</dbReference>
<dbReference type="InterPro" id="IPR001128">
    <property type="entry name" value="Cyt_P450"/>
</dbReference>